<keyword evidence="2" id="KW-1185">Reference proteome</keyword>
<protein>
    <submittedName>
        <fullName evidence="1">Uncharacterized protein</fullName>
    </submittedName>
</protein>
<gene>
    <name evidence="1" type="ORF">CAMRE0001_0368</name>
</gene>
<proteinExistence type="predicted"/>
<evidence type="ECO:0000313" key="2">
    <source>
        <dbReference type="Proteomes" id="UP000003082"/>
    </source>
</evidence>
<sequence>MLLAILAFMSLDGAKGFSLPKASPQTSAKSQILPIFITPPFFKIYPI</sequence>
<reference evidence="1 2" key="1">
    <citation type="submission" date="2008-08" db="EMBL/GenBank/DDBJ databases">
        <authorList>
            <person name="Madupu R."/>
            <person name="Durkin A.S."/>
            <person name="Torralba M."/>
            <person name="Methe B."/>
            <person name="Sutton G.G."/>
            <person name="Strausberg R.L."/>
            <person name="Nelson K.E."/>
        </authorList>
    </citation>
    <scope>NUCLEOTIDE SEQUENCE [LARGE SCALE GENOMIC DNA]</scope>
    <source>
        <strain evidence="1 2">RM3267</strain>
    </source>
</reference>
<name>B9D2D7_CAMRE</name>
<evidence type="ECO:0000313" key="1">
    <source>
        <dbReference type="EMBL" id="EEF13849.1"/>
    </source>
</evidence>
<comment type="caution">
    <text evidence="1">The sequence shown here is derived from an EMBL/GenBank/DDBJ whole genome shotgun (WGS) entry which is preliminary data.</text>
</comment>
<dbReference type="EMBL" id="ACFU01000013">
    <property type="protein sequence ID" value="EEF13849.1"/>
    <property type="molecule type" value="Genomic_DNA"/>
</dbReference>
<dbReference type="AlphaFoldDB" id="B9D2D7"/>
<accession>B9D2D7</accession>
<dbReference type="Proteomes" id="UP000003082">
    <property type="component" value="Unassembled WGS sequence"/>
</dbReference>
<organism evidence="1 2">
    <name type="scientific">Campylobacter rectus RM3267</name>
    <dbReference type="NCBI Taxonomy" id="553218"/>
    <lineage>
        <taxon>Bacteria</taxon>
        <taxon>Pseudomonadati</taxon>
        <taxon>Campylobacterota</taxon>
        <taxon>Epsilonproteobacteria</taxon>
        <taxon>Campylobacterales</taxon>
        <taxon>Campylobacteraceae</taxon>
        <taxon>Campylobacter</taxon>
    </lineage>
</organism>